<sequence>MAADEERPPAEEAAEWHFKAPAYEAELAKLRAQREALRQEEIAAINRRDATVAEGNRREQELLDAASAAEGARVAEFAALRERMGEVKDKVQDTLIEAEEKELSLAEGCRSLRAERLEIEKGLREEAAKLRAVTHRIEELEEAERSELQRMAAAHAAVREAARKRSKELQDETEKKAREIRSDLVIQLEKVHAELKQAKQGVYEGVQTEVVRRQQVVSTVDDEIKSIDRVVNDNLEEAKGRARHLEERAHRMIQETQVRDFALEAELCDHVARAVAALDVASTVKAGAAVGHKDAERRRRGTAKALGDVFPRSTNFNLVGMHTAKSRVGPLPLSVDAVPNA</sequence>
<evidence type="ECO:0000313" key="2">
    <source>
        <dbReference type="EMBL" id="CAE7227099.1"/>
    </source>
</evidence>
<accession>A0A812KDH9</accession>
<proteinExistence type="predicted"/>
<gene>
    <name evidence="2" type="ORF">SNAT2548_LOCUS8928</name>
</gene>
<organism evidence="2 3">
    <name type="scientific">Symbiodinium natans</name>
    <dbReference type="NCBI Taxonomy" id="878477"/>
    <lineage>
        <taxon>Eukaryota</taxon>
        <taxon>Sar</taxon>
        <taxon>Alveolata</taxon>
        <taxon>Dinophyceae</taxon>
        <taxon>Suessiales</taxon>
        <taxon>Symbiodiniaceae</taxon>
        <taxon>Symbiodinium</taxon>
    </lineage>
</organism>
<dbReference type="EMBL" id="CAJNDS010000669">
    <property type="protein sequence ID" value="CAE7227099.1"/>
    <property type="molecule type" value="Genomic_DNA"/>
</dbReference>
<dbReference type="AlphaFoldDB" id="A0A812KDH9"/>
<protein>
    <submittedName>
        <fullName evidence="2">Uncharacterized protein</fullName>
    </submittedName>
</protein>
<dbReference type="Proteomes" id="UP000604046">
    <property type="component" value="Unassembled WGS sequence"/>
</dbReference>
<evidence type="ECO:0000313" key="3">
    <source>
        <dbReference type="Proteomes" id="UP000604046"/>
    </source>
</evidence>
<evidence type="ECO:0000256" key="1">
    <source>
        <dbReference type="SAM" id="Coils"/>
    </source>
</evidence>
<keyword evidence="3" id="KW-1185">Reference proteome</keyword>
<keyword evidence="1" id="KW-0175">Coiled coil</keyword>
<name>A0A812KDH9_9DINO</name>
<comment type="caution">
    <text evidence="2">The sequence shown here is derived from an EMBL/GenBank/DDBJ whole genome shotgun (WGS) entry which is preliminary data.</text>
</comment>
<feature type="coiled-coil region" evidence="1">
    <location>
        <begin position="123"/>
        <end position="179"/>
    </location>
</feature>
<dbReference type="OrthoDB" id="442114at2759"/>
<feature type="coiled-coil region" evidence="1">
    <location>
        <begin position="20"/>
        <end position="47"/>
    </location>
</feature>
<reference evidence="2" key="1">
    <citation type="submission" date="2021-02" db="EMBL/GenBank/DDBJ databases">
        <authorList>
            <person name="Dougan E. K."/>
            <person name="Rhodes N."/>
            <person name="Thang M."/>
            <person name="Chan C."/>
        </authorList>
    </citation>
    <scope>NUCLEOTIDE SEQUENCE</scope>
</reference>